<gene>
    <name evidence="2" type="ORF">BZA70DRAFT_139904</name>
</gene>
<evidence type="ECO:0000313" key="3">
    <source>
        <dbReference type="Proteomes" id="UP001498771"/>
    </source>
</evidence>
<evidence type="ECO:0000313" key="2">
    <source>
        <dbReference type="EMBL" id="KAK7205734.1"/>
    </source>
</evidence>
<dbReference type="InterPro" id="IPR036291">
    <property type="entry name" value="NAD(P)-bd_dom_sf"/>
</dbReference>
<dbReference type="Gene3D" id="3.40.50.720">
    <property type="entry name" value="NAD(P)-binding Rossmann-like Domain"/>
    <property type="match status" value="1"/>
</dbReference>
<sequence>MTSEPTRSCVVTGATGLLGRAILKRFVEYTPRWEAIGTGFTRASGDIVKLDLTDPDAVESLLQSTKPAIVVHSAAERRPDVAKERPDQVTLLNVAASEHVAGVTAALKIPMIYISTDYVFDGQNPPYEPEDKPNPTNFYGSSKLEGENAVLKKNPDAIVLRVPVLYGDTDDDSESAINCLVDIILNSKKDNVVEMDNWQLRYPTNTHDVARVVKDIADLAISKRTGPSILHFSADERFTKYEICEIFAELLDVPTTYLKRIDNVDDVQRSGTVTRPYDCRLSNKKLVELGIDVSAVEFREWWKRRLLPSRR</sequence>
<dbReference type="SUPFAM" id="SSF51735">
    <property type="entry name" value="NAD(P)-binding Rossmann-fold domains"/>
    <property type="match status" value="1"/>
</dbReference>
<dbReference type="EMBL" id="JBBJBU010000004">
    <property type="protein sequence ID" value="KAK7205734.1"/>
    <property type="molecule type" value="Genomic_DNA"/>
</dbReference>
<reference evidence="2 3" key="1">
    <citation type="submission" date="2024-03" db="EMBL/GenBank/DDBJ databases">
        <title>Genome-scale model development and genomic sequencing of the oleaginous clade Lipomyces.</title>
        <authorList>
            <consortium name="Lawrence Berkeley National Laboratory"/>
            <person name="Czajka J.J."/>
            <person name="Han Y."/>
            <person name="Kim J."/>
            <person name="Mondo S.J."/>
            <person name="Hofstad B.A."/>
            <person name="Robles A."/>
            <person name="Haridas S."/>
            <person name="Riley R."/>
            <person name="LaButti K."/>
            <person name="Pangilinan J."/>
            <person name="Andreopoulos W."/>
            <person name="Lipzen A."/>
            <person name="Yan J."/>
            <person name="Wang M."/>
            <person name="Ng V."/>
            <person name="Grigoriev I.V."/>
            <person name="Spatafora J.W."/>
            <person name="Magnuson J.K."/>
            <person name="Baker S.E."/>
            <person name="Pomraning K.R."/>
        </authorList>
    </citation>
    <scope>NUCLEOTIDE SEQUENCE [LARGE SCALE GENOMIC DNA]</scope>
    <source>
        <strain evidence="2 3">Phaff 52-87</strain>
    </source>
</reference>
<dbReference type="InterPro" id="IPR029903">
    <property type="entry name" value="RmlD-like-bd"/>
</dbReference>
<dbReference type="CDD" id="cd05254">
    <property type="entry name" value="dTDP_HR_like_SDR_e"/>
    <property type="match status" value="1"/>
</dbReference>
<evidence type="ECO:0000259" key="1">
    <source>
        <dbReference type="Pfam" id="PF04321"/>
    </source>
</evidence>
<proteinExistence type="predicted"/>
<dbReference type="PANTHER" id="PTHR10491">
    <property type="entry name" value="DTDP-4-DEHYDRORHAMNOSE REDUCTASE"/>
    <property type="match status" value="1"/>
</dbReference>
<dbReference type="RefSeq" id="XP_064768767.1">
    <property type="nucleotide sequence ID" value="XM_064909623.1"/>
</dbReference>
<comment type="caution">
    <text evidence="2">The sequence shown here is derived from an EMBL/GenBank/DDBJ whole genome shotgun (WGS) entry which is preliminary data.</text>
</comment>
<name>A0ABR1F7B0_9ASCO</name>
<feature type="domain" description="RmlD-like substrate binding" evidence="1">
    <location>
        <begin position="10"/>
        <end position="291"/>
    </location>
</feature>
<keyword evidence="3" id="KW-1185">Reference proteome</keyword>
<dbReference type="PANTHER" id="PTHR10491:SF4">
    <property type="entry name" value="METHIONINE ADENOSYLTRANSFERASE 2 SUBUNIT BETA"/>
    <property type="match status" value="1"/>
</dbReference>
<dbReference type="Pfam" id="PF04321">
    <property type="entry name" value="RmlD_sub_bind"/>
    <property type="match status" value="1"/>
</dbReference>
<accession>A0ABR1F7B0</accession>
<protein>
    <submittedName>
        <fullName evidence="2">RmlD-like substrate binding domain-containing protein</fullName>
    </submittedName>
</protein>
<dbReference type="Proteomes" id="UP001498771">
    <property type="component" value="Unassembled WGS sequence"/>
</dbReference>
<organism evidence="2 3">
    <name type="scientific">Myxozyma melibiosi</name>
    <dbReference type="NCBI Taxonomy" id="54550"/>
    <lineage>
        <taxon>Eukaryota</taxon>
        <taxon>Fungi</taxon>
        <taxon>Dikarya</taxon>
        <taxon>Ascomycota</taxon>
        <taxon>Saccharomycotina</taxon>
        <taxon>Lipomycetes</taxon>
        <taxon>Lipomycetales</taxon>
        <taxon>Lipomycetaceae</taxon>
        <taxon>Myxozyma</taxon>
    </lineage>
</organism>
<dbReference type="GeneID" id="90035135"/>
<dbReference type="InterPro" id="IPR005913">
    <property type="entry name" value="dTDP_dehydrorham_reduct"/>
</dbReference>